<dbReference type="PATRIC" id="fig|1813736.3.peg.6471"/>
<dbReference type="Gene3D" id="2.120.10.30">
    <property type="entry name" value="TolB, C-terminal domain"/>
    <property type="match status" value="4"/>
</dbReference>
<reference evidence="4 5" key="1">
    <citation type="journal article" date="2016" name="Genome Announc.">
        <title>First Complete Genome Sequence of a Subdivision 6 Acidobacterium Strain.</title>
        <authorList>
            <person name="Huang S."/>
            <person name="Vieira S."/>
            <person name="Bunk B."/>
            <person name="Riedel T."/>
            <person name="Sproer C."/>
            <person name="Overmann J."/>
        </authorList>
    </citation>
    <scope>NUCLEOTIDE SEQUENCE [LARGE SCALE GENOMIC DNA]</scope>
    <source>
        <strain evidence="5">DSM 100886 HEG_-6_39</strain>
    </source>
</reference>
<dbReference type="PANTHER" id="PTHR13833:SF71">
    <property type="entry name" value="NHL DOMAIN-CONTAINING PROTEIN"/>
    <property type="match status" value="1"/>
</dbReference>
<sequence>MRLTRLIWVLLALVLAVALAVTWVLTRPQGPEPPWLGAVGVLAGDGRDGWQDGSADDARFSEPFGLAATPDGRIFVSDAGSSHRIRQIAIDGTVTTVAGGGRGFADGVGSQARFATPSGLALAPDGSLVVADTGNHAIRRVSPGGAVTTIAGDGISGYVDGPSAQARFNAPVGVAVDAAGRIIVADTYNDRIRVIDPDGQVRTLAGGDDDDATDAGRAGSPLARRSLAGGGSPASNVDGRARPPGAASDGDGAAARHRDGPGPGARFDTPCGVAVATDGRVLVADTGNGLIRAIGADGEVSTVLSPIVGYERPIALVTAATGDLYIVDERGAVVLVPVRGDARLLAGGSAGFADGVATEARFRRPSGIALVGPALRAGRPPAEPRLVVADAGNAMVRLVLQNFGAAGARLSTAPRSSDPVRQARRPEWPWTTPVLPVPPRPRVPPTFDVDAFARTPLLWPVAPLEGPHEVAGTFGEARGGAGQERFHAGLDVRENQGTPVRAVRDGIVASPIATTAFDTLNESLRIGPLTYVHIRAGRSTRRRAGTAYRVPGTGNSDGGTARTRSGTGSRVLGGGRPNSVGVGAALPPPPVGYGGQVVRHESADVDFERFAPVYDADGMMIRMRAKRGAFFTTGDEVGTVNAFNHVHLNVGWSGEEYNPLRFRLVQFTDSVAPSIATAGIRLFDEAWAPLNPDRLGAMRGRGRRRRPSRLPPLEPVVVRGRVRIVVDAWDQADGNKASRRLGLYAIGYSVATTVGPALRPADRTPNAERKTPSFADASVGSLSTENVPWPLTQVFDRMRREADAARRVYATGSGIPVYGASRTQFLYVATTSYHDGIATEGFWDTTTVTPGEHVLRVFVQDFSGNRTSRDLRVVVVP</sequence>
<accession>A0A143PXD4</accession>
<dbReference type="AlphaFoldDB" id="A0A143PXD4"/>
<dbReference type="Pfam" id="PF01436">
    <property type="entry name" value="NHL"/>
    <property type="match status" value="2"/>
</dbReference>
<gene>
    <name evidence="4" type="ORF">LuPra_06162</name>
</gene>
<dbReference type="Proteomes" id="UP000076079">
    <property type="component" value="Chromosome"/>
</dbReference>
<evidence type="ECO:0000256" key="2">
    <source>
        <dbReference type="PROSITE-ProRule" id="PRU00504"/>
    </source>
</evidence>
<evidence type="ECO:0000313" key="4">
    <source>
        <dbReference type="EMBL" id="AMY12878.1"/>
    </source>
</evidence>
<dbReference type="SUPFAM" id="SSF63825">
    <property type="entry name" value="YWTD domain"/>
    <property type="match status" value="1"/>
</dbReference>
<name>A0A143PXD4_LUTPR</name>
<dbReference type="InterPro" id="IPR011042">
    <property type="entry name" value="6-blade_b-propeller_TolB-like"/>
</dbReference>
<proteinExistence type="predicted"/>
<reference evidence="5" key="2">
    <citation type="submission" date="2016-04" db="EMBL/GenBank/DDBJ databases">
        <title>First Complete Genome Sequence of a Subdivision 6 Acidobacterium.</title>
        <authorList>
            <person name="Huang S."/>
            <person name="Vieira S."/>
            <person name="Bunk B."/>
            <person name="Riedel T."/>
            <person name="Sproeer C."/>
            <person name="Overmann J."/>
        </authorList>
    </citation>
    <scope>NUCLEOTIDE SEQUENCE [LARGE SCALE GENOMIC DNA]</scope>
    <source>
        <strain evidence="5">DSM 100886 HEG_-6_39</strain>
    </source>
</reference>
<keyword evidence="5" id="KW-1185">Reference proteome</keyword>
<dbReference type="KEGG" id="abac:LuPra_06162"/>
<evidence type="ECO:0000256" key="3">
    <source>
        <dbReference type="SAM" id="MobiDB-lite"/>
    </source>
</evidence>
<dbReference type="Gene3D" id="2.70.70.10">
    <property type="entry name" value="Glucose Permease (Domain IIA)"/>
    <property type="match status" value="1"/>
</dbReference>
<feature type="compositionally biased region" description="Low complexity" evidence="3">
    <location>
        <begin position="558"/>
        <end position="570"/>
    </location>
</feature>
<evidence type="ECO:0000256" key="1">
    <source>
        <dbReference type="ARBA" id="ARBA00022737"/>
    </source>
</evidence>
<dbReference type="EMBL" id="CP015136">
    <property type="protein sequence ID" value="AMY12878.1"/>
    <property type="molecule type" value="Genomic_DNA"/>
</dbReference>
<dbReference type="GO" id="GO:0016829">
    <property type="term" value="F:lyase activity"/>
    <property type="evidence" value="ECO:0007669"/>
    <property type="project" value="UniProtKB-KW"/>
</dbReference>
<feature type="region of interest" description="Disordered" evidence="3">
    <location>
        <begin position="200"/>
        <end position="268"/>
    </location>
</feature>
<dbReference type="SUPFAM" id="SSF51261">
    <property type="entry name" value="Duplicated hybrid motif"/>
    <property type="match status" value="1"/>
</dbReference>
<protein>
    <submittedName>
        <fullName evidence="4">Streptogramin lyase</fullName>
    </submittedName>
</protein>
<feature type="repeat" description="NHL" evidence="2">
    <location>
        <begin position="168"/>
        <end position="198"/>
    </location>
</feature>
<feature type="compositionally biased region" description="Low complexity" evidence="3">
    <location>
        <begin position="242"/>
        <end position="253"/>
    </location>
</feature>
<keyword evidence="1" id="KW-0677">Repeat</keyword>
<evidence type="ECO:0000313" key="5">
    <source>
        <dbReference type="Proteomes" id="UP000076079"/>
    </source>
</evidence>
<dbReference type="PROSITE" id="PS51125">
    <property type="entry name" value="NHL"/>
    <property type="match status" value="1"/>
</dbReference>
<dbReference type="InterPro" id="IPR011055">
    <property type="entry name" value="Dup_hybrid_motif"/>
</dbReference>
<feature type="region of interest" description="Disordered" evidence="3">
    <location>
        <begin position="542"/>
        <end position="576"/>
    </location>
</feature>
<dbReference type="RefSeq" id="WP_110174294.1">
    <property type="nucleotide sequence ID" value="NZ_CP015136.1"/>
</dbReference>
<dbReference type="PANTHER" id="PTHR13833">
    <property type="match status" value="1"/>
</dbReference>
<dbReference type="InterPro" id="IPR001258">
    <property type="entry name" value="NHL_repeat"/>
</dbReference>
<organism evidence="4 5">
    <name type="scientific">Luteitalea pratensis</name>
    <dbReference type="NCBI Taxonomy" id="1855912"/>
    <lineage>
        <taxon>Bacteria</taxon>
        <taxon>Pseudomonadati</taxon>
        <taxon>Acidobacteriota</taxon>
        <taxon>Vicinamibacteria</taxon>
        <taxon>Vicinamibacterales</taxon>
        <taxon>Vicinamibacteraceae</taxon>
        <taxon>Luteitalea</taxon>
    </lineage>
</organism>
<keyword evidence="4" id="KW-0456">Lyase</keyword>